<feature type="compositionally biased region" description="Basic and acidic residues" evidence="5">
    <location>
        <begin position="1"/>
        <end position="10"/>
    </location>
</feature>
<keyword evidence="3" id="KW-0963">Cytoplasm</keyword>
<dbReference type="Proteomes" id="UP001383192">
    <property type="component" value="Unassembled WGS sequence"/>
</dbReference>
<evidence type="ECO:0000256" key="3">
    <source>
        <dbReference type="ARBA" id="ARBA00022490"/>
    </source>
</evidence>
<comment type="subcellular location">
    <subcellularLocation>
        <location evidence="2">Cytoplasm</location>
    </subcellularLocation>
    <subcellularLocation>
        <location evidence="1">Nucleus</location>
    </subcellularLocation>
</comment>
<dbReference type="GO" id="GO:0005634">
    <property type="term" value="C:nucleus"/>
    <property type="evidence" value="ECO:0007669"/>
    <property type="project" value="UniProtKB-SubCell"/>
</dbReference>
<feature type="region of interest" description="Disordered" evidence="5">
    <location>
        <begin position="187"/>
        <end position="213"/>
    </location>
</feature>
<accession>A0AAW0DEC5</accession>
<gene>
    <name evidence="6" type="ORF">VNI00_004983</name>
</gene>
<dbReference type="GO" id="GO:0005737">
    <property type="term" value="C:cytoplasm"/>
    <property type="evidence" value="ECO:0007669"/>
    <property type="project" value="UniProtKB-SubCell"/>
</dbReference>
<keyword evidence="7" id="KW-1185">Reference proteome</keyword>
<keyword evidence="4" id="KW-0539">Nucleus</keyword>
<evidence type="ECO:0000256" key="5">
    <source>
        <dbReference type="SAM" id="MobiDB-lite"/>
    </source>
</evidence>
<feature type="region of interest" description="Disordered" evidence="5">
    <location>
        <begin position="1"/>
        <end position="40"/>
    </location>
</feature>
<dbReference type="EMBL" id="JAYKXP010000014">
    <property type="protein sequence ID" value="KAK7050871.1"/>
    <property type="molecule type" value="Genomic_DNA"/>
</dbReference>
<feature type="compositionally biased region" description="Polar residues" evidence="5">
    <location>
        <begin position="422"/>
        <end position="440"/>
    </location>
</feature>
<feature type="compositionally biased region" description="Basic and acidic residues" evidence="5">
    <location>
        <begin position="462"/>
        <end position="482"/>
    </location>
</feature>
<evidence type="ECO:0000313" key="7">
    <source>
        <dbReference type="Proteomes" id="UP001383192"/>
    </source>
</evidence>
<sequence>MNDEHQDPKAEATPVNEHFERKEDARKEAAAQKIQKAWRKRHNRAHDRYLTSDVRWKDAATHAKLKVGRTAADEGKNSPRERWERAIFFAAQLRDGNAMLKDDHEMNEKEIAEVQKHLETQHWLELVDGLDHGGGKHLSLDECPRDQLEKERITYLSSEQRLNYLVTIDDKGRLRWARNNELVDTTPGHWKDSGDGRGIVPDDMPERPVRERDSFDTSVSSLSSLDSNAATHYVDQPKGKHRWSRALRRYFTPKGIFNRLLRKTVQRNTWIWVTDRNYNLFVGIKDTGKFQHSTFLGGGLVTSAGLISVKDGLVYTLSPLSGHYRTTIAHFHKFLDVMEERGMDLRKARVSKAEAALWGIEHIAKWKKKQDEITKKGKQKVIEAGEDIALKLPAVNDDWKREVIQGRKAKEEKAQEKDVPSESPSSPTGAEQGDSAQQVKGETESKRDSVTYRARGADGGQQEEKATDRQIPHTKETDEIKG</sequence>
<feature type="compositionally biased region" description="Basic and acidic residues" evidence="5">
    <location>
        <begin position="17"/>
        <end position="30"/>
    </location>
</feature>
<evidence type="ECO:0000313" key="6">
    <source>
        <dbReference type="EMBL" id="KAK7050871.1"/>
    </source>
</evidence>
<name>A0AAW0DEC5_9AGAR</name>
<organism evidence="6 7">
    <name type="scientific">Paramarasmius palmivorus</name>
    <dbReference type="NCBI Taxonomy" id="297713"/>
    <lineage>
        <taxon>Eukaryota</taxon>
        <taxon>Fungi</taxon>
        <taxon>Dikarya</taxon>
        <taxon>Basidiomycota</taxon>
        <taxon>Agaricomycotina</taxon>
        <taxon>Agaricomycetes</taxon>
        <taxon>Agaricomycetidae</taxon>
        <taxon>Agaricales</taxon>
        <taxon>Marasmiineae</taxon>
        <taxon>Marasmiaceae</taxon>
        <taxon>Paramarasmius</taxon>
    </lineage>
</organism>
<feature type="compositionally biased region" description="Basic and acidic residues" evidence="5">
    <location>
        <begin position="204"/>
        <end position="213"/>
    </location>
</feature>
<protein>
    <submittedName>
        <fullName evidence="6">Uncharacterized protein</fullName>
    </submittedName>
</protein>
<feature type="region of interest" description="Disordered" evidence="5">
    <location>
        <begin position="408"/>
        <end position="482"/>
    </location>
</feature>
<dbReference type="AlphaFoldDB" id="A0AAW0DEC5"/>
<feature type="compositionally biased region" description="Basic and acidic residues" evidence="5">
    <location>
        <begin position="408"/>
        <end position="420"/>
    </location>
</feature>
<proteinExistence type="predicted"/>
<comment type="caution">
    <text evidence="6">The sequence shown here is derived from an EMBL/GenBank/DDBJ whole genome shotgun (WGS) entry which is preliminary data.</text>
</comment>
<evidence type="ECO:0000256" key="1">
    <source>
        <dbReference type="ARBA" id="ARBA00004123"/>
    </source>
</evidence>
<evidence type="ECO:0000256" key="2">
    <source>
        <dbReference type="ARBA" id="ARBA00004496"/>
    </source>
</evidence>
<dbReference type="InterPro" id="IPR044159">
    <property type="entry name" value="IQM"/>
</dbReference>
<evidence type="ECO:0000256" key="4">
    <source>
        <dbReference type="ARBA" id="ARBA00023242"/>
    </source>
</evidence>
<dbReference type="PANTHER" id="PTHR31250">
    <property type="entry name" value="IQ DOMAIN-CONTAINING PROTEIN IQM3"/>
    <property type="match status" value="1"/>
</dbReference>
<feature type="compositionally biased region" description="Basic and acidic residues" evidence="5">
    <location>
        <begin position="441"/>
        <end position="450"/>
    </location>
</feature>
<reference evidence="6 7" key="1">
    <citation type="submission" date="2024-01" db="EMBL/GenBank/DDBJ databases">
        <title>A draft genome for a cacao thread blight-causing isolate of Paramarasmius palmivorus.</title>
        <authorList>
            <person name="Baruah I.K."/>
            <person name="Bukari Y."/>
            <person name="Amoako-Attah I."/>
            <person name="Meinhardt L.W."/>
            <person name="Bailey B.A."/>
            <person name="Cohen S.P."/>
        </authorList>
    </citation>
    <scope>NUCLEOTIDE SEQUENCE [LARGE SCALE GENOMIC DNA]</scope>
    <source>
        <strain evidence="6 7">GH-12</strain>
    </source>
</reference>
<dbReference type="PANTHER" id="PTHR31250:SF27">
    <property type="entry name" value="IQ DOMAIN-CONTAINING PROTEIN IQM5"/>
    <property type="match status" value="1"/>
</dbReference>